<feature type="domain" description="Helicase C-terminal" evidence="14">
    <location>
        <begin position="410"/>
        <end position="563"/>
    </location>
</feature>
<evidence type="ECO:0000313" key="17">
    <source>
        <dbReference type="Proteomes" id="UP000500741"/>
    </source>
</evidence>
<keyword evidence="16" id="KW-0347">Helicase</keyword>
<dbReference type="GO" id="GO:0006605">
    <property type="term" value="P:protein targeting"/>
    <property type="evidence" value="ECO:0007669"/>
    <property type="project" value="UniProtKB-UniRule"/>
</dbReference>
<comment type="similarity">
    <text evidence="2 12">Belongs to the SecA family.</text>
</comment>
<keyword evidence="16" id="KW-0378">Hydrolase</keyword>
<feature type="binding site" evidence="12">
    <location>
        <position position="481"/>
    </location>
    <ligand>
        <name>ATP</name>
        <dbReference type="ChEBI" id="CHEBI:30616"/>
    </ligand>
</feature>
<feature type="binding site" evidence="12">
    <location>
        <position position="69"/>
    </location>
    <ligand>
        <name>ATP</name>
        <dbReference type="ChEBI" id="CHEBI:30616"/>
    </ligand>
</feature>
<keyword evidence="10 12" id="KW-0811">Translocation</keyword>
<keyword evidence="11 12" id="KW-0472">Membrane</keyword>
<dbReference type="InterPro" id="IPR036266">
    <property type="entry name" value="SecA_Wing/Scaffold_sf"/>
</dbReference>
<dbReference type="EC" id="7.4.2.8" evidence="12"/>
<evidence type="ECO:0000256" key="8">
    <source>
        <dbReference type="ARBA" id="ARBA00022927"/>
    </source>
</evidence>
<evidence type="ECO:0000256" key="4">
    <source>
        <dbReference type="ARBA" id="ARBA00022475"/>
    </source>
</evidence>
<comment type="function">
    <text evidence="12">Part of the Sec protein translocase complex. Interacts with the SecYEG preprotein conducting channel. Has a central role in coupling the hydrolysis of ATP to the transfer of proteins into and across the cell membrane, serving as an ATP-driven molecular motor driving the stepwise translocation of polypeptide chains across the membrane.</text>
</comment>
<feature type="binding site" evidence="12">
    <location>
        <begin position="87"/>
        <end position="91"/>
    </location>
    <ligand>
        <name>ATP</name>
        <dbReference type="ChEBI" id="CHEBI:30616"/>
    </ligand>
</feature>
<keyword evidence="4 12" id="KW-1003">Cell membrane</keyword>
<dbReference type="PROSITE" id="PS51192">
    <property type="entry name" value="HELICASE_ATP_BIND_1"/>
    <property type="match status" value="1"/>
</dbReference>
<dbReference type="GO" id="GO:0004386">
    <property type="term" value="F:helicase activity"/>
    <property type="evidence" value="ECO:0007669"/>
    <property type="project" value="UniProtKB-KW"/>
</dbReference>
<evidence type="ECO:0000256" key="6">
    <source>
        <dbReference type="ARBA" id="ARBA00022741"/>
    </source>
</evidence>
<evidence type="ECO:0000256" key="2">
    <source>
        <dbReference type="ARBA" id="ARBA00007650"/>
    </source>
</evidence>
<organism evidence="16 17">
    <name type="scientific">Weissella coleopterorum</name>
    <dbReference type="NCBI Taxonomy" id="2714949"/>
    <lineage>
        <taxon>Bacteria</taxon>
        <taxon>Bacillati</taxon>
        <taxon>Bacillota</taxon>
        <taxon>Bacilli</taxon>
        <taxon>Lactobacillales</taxon>
        <taxon>Lactobacillaceae</taxon>
        <taxon>Weissella</taxon>
    </lineage>
</organism>
<evidence type="ECO:0000256" key="5">
    <source>
        <dbReference type="ARBA" id="ARBA00022490"/>
    </source>
</evidence>
<dbReference type="GO" id="GO:0065002">
    <property type="term" value="P:intracellular protein transmembrane transport"/>
    <property type="evidence" value="ECO:0007669"/>
    <property type="project" value="UniProtKB-UniRule"/>
</dbReference>
<keyword evidence="17" id="KW-1185">Reference proteome</keyword>
<comment type="subunit">
    <text evidence="12">Monomer and homodimer. Part of the essential Sec protein translocation apparatus which comprises SecA, SecYEG and auxiliary proteins SecDF. Other proteins may also be involved.</text>
</comment>
<keyword evidence="6 12" id="KW-0547">Nucleotide-binding</keyword>
<dbReference type="GO" id="GO:0031522">
    <property type="term" value="C:cell envelope Sec protein transport complex"/>
    <property type="evidence" value="ECO:0007669"/>
    <property type="project" value="TreeGrafter"/>
</dbReference>
<dbReference type="PANTHER" id="PTHR30612:SF0">
    <property type="entry name" value="CHLOROPLAST PROTEIN-TRANSPORTING ATPASE"/>
    <property type="match status" value="1"/>
</dbReference>
<evidence type="ECO:0000256" key="9">
    <source>
        <dbReference type="ARBA" id="ARBA00022967"/>
    </source>
</evidence>
<feature type="domain" description="Helicase ATP-binding" evidence="13">
    <location>
        <begin position="71"/>
        <end position="234"/>
    </location>
</feature>
<evidence type="ECO:0000256" key="1">
    <source>
        <dbReference type="ARBA" id="ARBA00004170"/>
    </source>
</evidence>
<dbReference type="HAMAP" id="MF_01382">
    <property type="entry name" value="SecA"/>
    <property type="match status" value="1"/>
</dbReference>
<dbReference type="Pfam" id="PF01043">
    <property type="entry name" value="SecA_PP_bind"/>
    <property type="match status" value="1"/>
</dbReference>
<dbReference type="InterPro" id="IPR011115">
    <property type="entry name" value="SecA_DEAD"/>
</dbReference>
<dbReference type="SUPFAM" id="SSF81886">
    <property type="entry name" value="Helical scaffold and wing domains of SecA"/>
    <property type="match status" value="1"/>
</dbReference>
<dbReference type="InterPro" id="IPR044722">
    <property type="entry name" value="SecA_SF2_C"/>
</dbReference>
<protein>
    <recommendedName>
        <fullName evidence="12">Protein translocase subunit SecA</fullName>
        <ecNumber evidence="12">7.4.2.8</ecNumber>
    </recommendedName>
</protein>
<dbReference type="GO" id="GO:0005886">
    <property type="term" value="C:plasma membrane"/>
    <property type="evidence" value="ECO:0007669"/>
    <property type="project" value="UniProtKB-SubCell"/>
</dbReference>
<dbReference type="Pfam" id="PF21090">
    <property type="entry name" value="P-loop_SecA"/>
    <property type="match status" value="1"/>
</dbReference>
<keyword evidence="5 12" id="KW-0963">Cytoplasm</keyword>
<evidence type="ECO:0000259" key="13">
    <source>
        <dbReference type="PROSITE" id="PS51192"/>
    </source>
</evidence>
<dbReference type="Gene3D" id="3.90.1440.10">
    <property type="entry name" value="SecA, preprotein cross-linking domain"/>
    <property type="match status" value="1"/>
</dbReference>
<dbReference type="InterPro" id="IPR036670">
    <property type="entry name" value="SecA_X-link_sf"/>
</dbReference>
<dbReference type="InterPro" id="IPR014001">
    <property type="entry name" value="Helicase_ATP-bd"/>
</dbReference>
<evidence type="ECO:0000256" key="7">
    <source>
        <dbReference type="ARBA" id="ARBA00022840"/>
    </source>
</evidence>
<dbReference type="InterPro" id="IPR001650">
    <property type="entry name" value="Helicase_C-like"/>
</dbReference>
<evidence type="ECO:0000313" key="16">
    <source>
        <dbReference type="EMBL" id="QIL50440.1"/>
    </source>
</evidence>
<dbReference type="GO" id="GO:0005829">
    <property type="term" value="C:cytosol"/>
    <property type="evidence" value="ECO:0007669"/>
    <property type="project" value="TreeGrafter"/>
</dbReference>
<keyword evidence="8 12" id="KW-0653">Protein transport</keyword>
<dbReference type="GO" id="GO:0043952">
    <property type="term" value="P:protein transport by the Sec complex"/>
    <property type="evidence" value="ECO:0007669"/>
    <property type="project" value="TreeGrafter"/>
</dbReference>
<sequence length="783" mass="89394">MHEKKILKQINQLSSEMTDMDDLGLQIYSDNILKDIKNGINTECLVIRAFALMREVDLRILGLYPNDEQVLGAINLYYGNIAEMKTGEGKTLVATLPLYLKALENKGVFLVTTNEYLAHRDFEKNAKVFEFLGLTVSDGTQGSDDEEFDVDLKKEIYSADIIYTSNSVLGFDYLIDALAESHDDKFMTPLNFAILDEVDAILLDSAQMPLLISGAPKVQSNYFQFSNDFILTLVNDVDYKLDEEGENVWFTEQGLENAKDYFSIPDLLSEKYFSLYQHLVLALRAQLILKKGKDYLVIDDEVKLLDYKNGRIMEGSNLQSGLHQAIEAKEGVELTLESQVISSITYQNLFRKFKTLSGMTGTAKTDENEFIETYNMAVKVIKTHKKNQRIDHRKQQYVSFESKFDASIKKIKELYEVGRPILIITGSVDISELYSNYLLNIGIPHSVLNAKNNAKEAMIIKEAGRQGSVTVATSMAGRGTDIQVDDESLEKGGLAVILTELMPNKRIELQAKGRTGRQGNPGDTYTFESLEDDVIKLNIQESIQNYYERHLDKKAEIKRSNIKRTFTRAQKKSEDKGYSERINSLQYDEVLRLQKEAVDASRNLIIGLEDTDLLLKFVFENASRVVDNYLSQEIDTSLDNLQRFILDNIDYNFKEDSFKARWATSRNPITNDKKRNFILDILKTNLQQKQKMLNDEAAFRQFLKVSILKAIDVSWSEQVDALNQLRFVVSARSSAQKNPTLEYEQEAKKTYQYYHDESVKMMLKNVGLSLLEIKKGELIVTFP</sequence>
<evidence type="ECO:0000259" key="14">
    <source>
        <dbReference type="PROSITE" id="PS51194"/>
    </source>
</evidence>
<dbReference type="CDD" id="cd17928">
    <property type="entry name" value="DEXDc_SecA"/>
    <property type="match status" value="1"/>
</dbReference>
<keyword evidence="9 12" id="KW-1278">Translocase</keyword>
<accession>A0A6G8AZN1</accession>
<evidence type="ECO:0000256" key="11">
    <source>
        <dbReference type="ARBA" id="ARBA00023136"/>
    </source>
</evidence>
<dbReference type="GO" id="GO:0005524">
    <property type="term" value="F:ATP binding"/>
    <property type="evidence" value="ECO:0007669"/>
    <property type="project" value="UniProtKB-UniRule"/>
</dbReference>
<evidence type="ECO:0000256" key="12">
    <source>
        <dbReference type="HAMAP-Rule" id="MF_01382"/>
    </source>
</evidence>
<dbReference type="Gene3D" id="3.40.50.300">
    <property type="entry name" value="P-loop containing nucleotide triphosphate hydrolases"/>
    <property type="match status" value="2"/>
</dbReference>
<dbReference type="Pfam" id="PF07516">
    <property type="entry name" value="SecA_SW"/>
    <property type="match status" value="1"/>
</dbReference>
<gene>
    <name evidence="12" type="primary">secA</name>
    <name evidence="16" type="ORF">G7084_03360</name>
</gene>
<dbReference type="Proteomes" id="UP000500741">
    <property type="component" value="Chromosome"/>
</dbReference>
<dbReference type="GO" id="GO:0008564">
    <property type="term" value="F:protein-exporting ATPase activity"/>
    <property type="evidence" value="ECO:0007669"/>
    <property type="project" value="UniProtKB-EC"/>
</dbReference>
<dbReference type="GO" id="GO:0017038">
    <property type="term" value="P:protein import"/>
    <property type="evidence" value="ECO:0007669"/>
    <property type="project" value="InterPro"/>
</dbReference>
<proteinExistence type="inferred from homology"/>
<evidence type="ECO:0000256" key="10">
    <source>
        <dbReference type="ARBA" id="ARBA00023010"/>
    </source>
</evidence>
<dbReference type="InterPro" id="IPR014018">
    <property type="entry name" value="SecA_motor_DEAD"/>
</dbReference>
<keyword evidence="3 12" id="KW-0813">Transport</keyword>
<dbReference type="SMART" id="SM00957">
    <property type="entry name" value="SecA_DEAD"/>
    <property type="match status" value="1"/>
</dbReference>
<dbReference type="AlphaFoldDB" id="A0A6G8AZN1"/>
<dbReference type="InterPro" id="IPR011130">
    <property type="entry name" value="SecA_preprotein_X-link_dom"/>
</dbReference>
<dbReference type="PRINTS" id="PR00906">
    <property type="entry name" value="SECA"/>
</dbReference>
<dbReference type="Pfam" id="PF07517">
    <property type="entry name" value="SecA_DEAD"/>
    <property type="match status" value="1"/>
</dbReference>
<comment type="catalytic activity">
    <reaction evidence="12">
        <text>ATP + H2O + cellular proteinSide 1 = ADP + phosphate + cellular proteinSide 2.</text>
        <dbReference type="EC" id="7.4.2.8"/>
    </reaction>
</comment>
<dbReference type="PANTHER" id="PTHR30612">
    <property type="entry name" value="SECA INNER MEMBRANE COMPONENT OF SEC PROTEIN SECRETION SYSTEM"/>
    <property type="match status" value="1"/>
</dbReference>
<dbReference type="Gene3D" id="1.10.3060.10">
    <property type="entry name" value="Helical scaffold and wing domains of SecA"/>
    <property type="match status" value="1"/>
</dbReference>
<evidence type="ECO:0000259" key="15">
    <source>
        <dbReference type="PROSITE" id="PS51196"/>
    </source>
</evidence>
<dbReference type="PROSITE" id="PS51196">
    <property type="entry name" value="SECA_MOTOR_DEAD"/>
    <property type="match status" value="1"/>
</dbReference>
<keyword evidence="7 12" id="KW-0067">ATP-binding</keyword>
<reference evidence="16 17" key="1">
    <citation type="submission" date="2020-03" db="EMBL/GenBank/DDBJ databases">
        <title>Weissella sp. nov., isolated from Cybister lewisianus.</title>
        <authorList>
            <person name="Hyun D.-W."/>
            <person name="Bae J.-W."/>
        </authorList>
    </citation>
    <scope>NUCLEOTIDE SEQUENCE [LARGE SCALE GENOMIC DNA]</scope>
    <source>
        <strain evidence="16 17">HDW19</strain>
    </source>
</reference>
<comment type="subcellular location">
    <subcellularLocation>
        <location evidence="12">Cell membrane</location>
        <topology evidence="12">Peripheral membrane protein</topology>
        <orientation evidence="12">Cytoplasmic side</orientation>
    </subcellularLocation>
    <subcellularLocation>
        <location evidence="12">Cytoplasm</location>
    </subcellularLocation>
    <subcellularLocation>
        <location evidence="1">Membrane</location>
        <topology evidence="1">Peripheral membrane protein</topology>
    </subcellularLocation>
    <text evidence="12">Distribution is 50-50.</text>
</comment>
<dbReference type="SUPFAM" id="SSF52540">
    <property type="entry name" value="P-loop containing nucleoside triphosphate hydrolases"/>
    <property type="match status" value="2"/>
</dbReference>
<dbReference type="RefSeq" id="WP_166010055.1">
    <property type="nucleotide sequence ID" value="NZ_CP049888.1"/>
</dbReference>
<dbReference type="PROSITE" id="PS51194">
    <property type="entry name" value="HELICASE_CTER"/>
    <property type="match status" value="1"/>
</dbReference>
<evidence type="ECO:0000256" key="3">
    <source>
        <dbReference type="ARBA" id="ARBA00022448"/>
    </source>
</evidence>
<dbReference type="SMART" id="SM00958">
    <property type="entry name" value="SecA_PP_bind"/>
    <property type="match status" value="1"/>
</dbReference>
<dbReference type="KEGG" id="wco:G7084_03360"/>
<dbReference type="InterPro" id="IPR011116">
    <property type="entry name" value="SecA_Wing/Scaffold"/>
</dbReference>
<dbReference type="CDD" id="cd18803">
    <property type="entry name" value="SF2_C_secA"/>
    <property type="match status" value="1"/>
</dbReference>
<dbReference type="EMBL" id="CP049888">
    <property type="protein sequence ID" value="QIL50440.1"/>
    <property type="molecule type" value="Genomic_DNA"/>
</dbReference>
<dbReference type="InterPro" id="IPR000185">
    <property type="entry name" value="SecA"/>
</dbReference>
<feature type="domain" description="SecA family profile" evidence="15">
    <location>
        <begin position="1"/>
        <end position="559"/>
    </location>
</feature>
<dbReference type="InterPro" id="IPR027417">
    <property type="entry name" value="P-loop_NTPase"/>
</dbReference>
<dbReference type="FunFam" id="3.40.50.300:FF:000429">
    <property type="entry name" value="Preprotein translocase subunit SecA"/>
    <property type="match status" value="1"/>
</dbReference>
<dbReference type="SUPFAM" id="SSF81767">
    <property type="entry name" value="Pre-protein crosslinking domain of SecA"/>
    <property type="match status" value="1"/>
</dbReference>
<name>A0A6G8AZN1_9LACO</name>